<dbReference type="Pfam" id="PF04064">
    <property type="entry name" value="DUF384"/>
    <property type="match status" value="1"/>
</dbReference>
<feature type="region of interest" description="Disordered" evidence="2">
    <location>
        <begin position="230"/>
        <end position="271"/>
    </location>
</feature>
<evidence type="ECO:0000259" key="4">
    <source>
        <dbReference type="Pfam" id="PF04064"/>
    </source>
</evidence>
<evidence type="ECO:0000313" key="5">
    <source>
        <dbReference type="EMBL" id="TVY12489.1"/>
    </source>
</evidence>
<reference evidence="5 6" key="1">
    <citation type="submission" date="2018-05" db="EMBL/GenBank/DDBJ databases">
        <title>Whole genome sequencing for identification of molecular markers to develop diagnostic detection tools for the regulated plant pathogen Lachnellula willkommii.</title>
        <authorList>
            <person name="Giroux E."/>
            <person name="Bilodeau G."/>
        </authorList>
    </citation>
    <scope>NUCLEOTIDE SEQUENCE [LARGE SCALE GENOMIC DNA]</scope>
    <source>
        <strain evidence="5 6">CBS 203.66</strain>
    </source>
</reference>
<accession>A0A8T9B1G4</accession>
<keyword evidence="6" id="KW-1185">Reference proteome</keyword>
<protein>
    <submittedName>
        <fullName evidence="5">Protein HGH1-like</fullName>
    </submittedName>
</protein>
<dbReference type="PANTHER" id="PTHR13387:SF9">
    <property type="entry name" value="PROTEIN HGH1 HOMOLOG"/>
    <property type="match status" value="1"/>
</dbReference>
<dbReference type="SUPFAM" id="SSF48371">
    <property type="entry name" value="ARM repeat"/>
    <property type="match status" value="1"/>
</dbReference>
<feature type="domain" description="Protein HGH1 C-terminal" evidence="4">
    <location>
        <begin position="165"/>
        <end position="219"/>
    </location>
</feature>
<dbReference type="AlphaFoldDB" id="A0A8T9B1G4"/>
<evidence type="ECO:0000259" key="3">
    <source>
        <dbReference type="Pfam" id="PF04063"/>
    </source>
</evidence>
<dbReference type="InterPro" id="IPR016024">
    <property type="entry name" value="ARM-type_fold"/>
</dbReference>
<proteinExistence type="inferred from homology"/>
<feature type="domain" description="Protein HGH1 N-terminal" evidence="3">
    <location>
        <begin position="13"/>
        <end position="158"/>
    </location>
</feature>
<dbReference type="InterPro" id="IPR039717">
    <property type="entry name" value="Hgh1"/>
</dbReference>
<dbReference type="OrthoDB" id="338814at2759"/>
<evidence type="ECO:0000256" key="2">
    <source>
        <dbReference type="SAM" id="MobiDB-lite"/>
    </source>
</evidence>
<evidence type="ECO:0000256" key="1">
    <source>
        <dbReference type="ARBA" id="ARBA00006712"/>
    </source>
</evidence>
<gene>
    <name evidence="5" type="primary">hgh1</name>
    <name evidence="5" type="ORF">LARI1_G009634</name>
</gene>
<organism evidence="5 6">
    <name type="scientific">Lachnellula arida</name>
    <dbReference type="NCBI Taxonomy" id="1316785"/>
    <lineage>
        <taxon>Eukaryota</taxon>
        <taxon>Fungi</taxon>
        <taxon>Dikarya</taxon>
        <taxon>Ascomycota</taxon>
        <taxon>Pezizomycotina</taxon>
        <taxon>Leotiomycetes</taxon>
        <taxon>Helotiales</taxon>
        <taxon>Lachnaceae</taxon>
        <taxon>Lachnellula</taxon>
    </lineage>
</organism>
<comment type="similarity">
    <text evidence="1">Belongs to the HGH1 family.</text>
</comment>
<feature type="compositionally biased region" description="Acidic residues" evidence="2">
    <location>
        <begin position="256"/>
        <end position="271"/>
    </location>
</feature>
<dbReference type="InterPro" id="IPR007206">
    <property type="entry name" value="Protein_HGH1_C"/>
</dbReference>
<evidence type="ECO:0000313" key="6">
    <source>
        <dbReference type="Proteomes" id="UP000469559"/>
    </source>
</evidence>
<comment type="caution">
    <text evidence="5">The sequence shown here is derived from an EMBL/GenBank/DDBJ whole genome shotgun (WGS) entry which is preliminary data.</text>
</comment>
<dbReference type="InterPro" id="IPR007205">
    <property type="entry name" value="Protein_HGH1_N"/>
</dbReference>
<dbReference type="Pfam" id="PF04063">
    <property type="entry name" value="DUF383"/>
    <property type="match status" value="1"/>
</dbReference>
<dbReference type="PANTHER" id="PTHR13387">
    <property type="entry name" value="PROTEIN HGH1 HOMOLOG"/>
    <property type="match status" value="1"/>
</dbReference>
<feature type="non-terminal residue" evidence="5">
    <location>
        <position position="1"/>
    </location>
</feature>
<sequence>NPHAPLPPTSLSSTSSTAIDQLLDLFVRGADGTYNPAANYDYLSYLFADLAKHPSGRAYFLTPAARTHDGVVPLCKLTVFTSHASDVRRKGVANTLKNAAFETAAHSAFLSEDEINVLPYLLLPLAGNEEYDEAEMLDMLPELQLLPVDKRRDADHGVLRTHVETLTLLATTRGGRERLREVRVYPVIRETHLRVEDEGVREACDRLVQVLMRDEEGEGLEEVDHGMTTLSSNSRRIADTPQNGGGAGSWARGQVEEEEEEEDDDDKIVEV</sequence>
<name>A0A8T9B1G4_9HELO</name>
<dbReference type="EMBL" id="QGMF01002218">
    <property type="protein sequence ID" value="TVY12489.1"/>
    <property type="molecule type" value="Genomic_DNA"/>
</dbReference>
<dbReference type="Proteomes" id="UP000469559">
    <property type="component" value="Unassembled WGS sequence"/>
</dbReference>